<evidence type="ECO:0000259" key="4">
    <source>
        <dbReference type="PROSITE" id="PS50871"/>
    </source>
</evidence>
<organism evidence="5 6">
    <name type="scientific">Mytilus galloprovincialis</name>
    <name type="common">Mediterranean mussel</name>
    <dbReference type="NCBI Taxonomy" id="29158"/>
    <lineage>
        <taxon>Eukaryota</taxon>
        <taxon>Metazoa</taxon>
        <taxon>Spiralia</taxon>
        <taxon>Lophotrochozoa</taxon>
        <taxon>Mollusca</taxon>
        <taxon>Bivalvia</taxon>
        <taxon>Autobranchia</taxon>
        <taxon>Pteriomorphia</taxon>
        <taxon>Mytilida</taxon>
        <taxon>Mytiloidea</taxon>
        <taxon>Mytilidae</taxon>
        <taxon>Mytilinae</taxon>
        <taxon>Mytilus</taxon>
    </lineage>
</organism>
<proteinExistence type="predicted"/>
<dbReference type="PANTHER" id="PTHR22923:SF116">
    <property type="entry name" value="C1Q DOMAIN-CONTAINING PROTEIN"/>
    <property type="match status" value="1"/>
</dbReference>
<dbReference type="PANTHER" id="PTHR22923">
    <property type="entry name" value="CEREBELLIN-RELATED"/>
    <property type="match status" value="1"/>
</dbReference>
<dbReference type="SUPFAM" id="SSF49842">
    <property type="entry name" value="TNF-like"/>
    <property type="match status" value="1"/>
</dbReference>
<dbReference type="OrthoDB" id="6153102at2759"/>
<feature type="domain" description="C1q" evidence="4">
    <location>
        <begin position="111"/>
        <end position="165"/>
    </location>
</feature>
<dbReference type="Gene3D" id="2.60.120.40">
    <property type="match status" value="1"/>
</dbReference>
<keyword evidence="6" id="KW-1185">Reference proteome</keyword>
<accession>A0A8B6C411</accession>
<dbReference type="PROSITE" id="PS50871">
    <property type="entry name" value="C1Q"/>
    <property type="match status" value="1"/>
</dbReference>
<keyword evidence="3" id="KW-0732">Signal</keyword>
<name>A0A8B6C411_MYTGA</name>
<evidence type="ECO:0000313" key="5">
    <source>
        <dbReference type="EMBL" id="VDH99189.1"/>
    </source>
</evidence>
<evidence type="ECO:0000313" key="6">
    <source>
        <dbReference type="Proteomes" id="UP000596742"/>
    </source>
</evidence>
<gene>
    <name evidence="5" type="ORF">MGAL_10B024481</name>
</gene>
<comment type="subcellular location">
    <subcellularLocation>
        <location evidence="1">Secreted</location>
    </subcellularLocation>
</comment>
<evidence type="ECO:0000256" key="2">
    <source>
        <dbReference type="ARBA" id="ARBA00022525"/>
    </source>
</evidence>
<dbReference type="Pfam" id="PF00386">
    <property type="entry name" value="C1q"/>
    <property type="match status" value="1"/>
</dbReference>
<comment type="caution">
    <text evidence="5">The sequence shown here is derived from an EMBL/GenBank/DDBJ whole genome shotgun (WGS) entry which is preliminary data.</text>
</comment>
<dbReference type="Proteomes" id="UP000596742">
    <property type="component" value="Unassembled WGS sequence"/>
</dbReference>
<reference evidence="5" key="1">
    <citation type="submission" date="2018-11" db="EMBL/GenBank/DDBJ databases">
        <authorList>
            <person name="Alioto T."/>
            <person name="Alioto T."/>
        </authorList>
    </citation>
    <scope>NUCLEOTIDE SEQUENCE</scope>
</reference>
<dbReference type="AlphaFoldDB" id="A0A8B6C411"/>
<dbReference type="SMART" id="SM00110">
    <property type="entry name" value="C1Q"/>
    <property type="match status" value="1"/>
</dbReference>
<dbReference type="InterPro" id="IPR008983">
    <property type="entry name" value="Tumour_necrosis_fac-like_dom"/>
</dbReference>
<dbReference type="InterPro" id="IPR001073">
    <property type="entry name" value="C1q_dom"/>
</dbReference>
<protein>
    <recommendedName>
        <fullName evidence="4">C1q domain-containing protein</fullName>
    </recommendedName>
</protein>
<dbReference type="GO" id="GO:0005576">
    <property type="term" value="C:extracellular region"/>
    <property type="evidence" value="ECO:0007669"/>
    <property type="project" value="UniProtKB-SubCell"/>
</dbReference>
<dbReference type="InterPro" id="IPR050822">
    <property type="entry name" value="Cerebellin_Synaptic_Org"/>
</dbReference>
<evidence type="ECO:0000256" key="3">
    <source>
        <dbReference type="ARBA" id="ARBA00022729"/>
    </source>
</evidence>
<sequence>MKIWEDSISTKLGANDEAIEQFKLHTNNKVDSFKEQMSNMSKSLASDAQTLYEAQHTRDSEFKSMQTTLLQDREKFNHSFINIVENLRTVSNKKLQELIVQQRADFSKMMAKNDVIAFSAYRSASQSLSSGTIVHFDKIWTNIGDGYDPNTGIFTAPRSGLYHLTSEAVNTKELLRFCLEGNFKKGRNHTIRYEHTMFYSCKHPMTNHRCGYSTHNAYTLSKFEEKINSNDVITETLKMQTKDKVDIFEEQMNEMIQSLTSNVQKLNEADITRDSEFKAMQTHFLQDQEKFNHFTTTLLKTSKQFPMRLCET</sequence>
<evidence type="ECO:0000256" key="1">
    <source>
        <dbReference type="ARBA" id="ARBA00004613"/>
    </source>
</evidence>
<dbReference type="EMBL" id="UYJE01001106">
    <property type="protein sequence ID" value="VDH99189.1"/>
    <property type="molecule type" value="Genomic_DNA"/>
</dbReference>
<keyword evidence="2" id="KW-0964">Secreted</keyword>